<evidence type="ECO:0000256" key="1">
    <source>
        <dbReference type="SAM" id="MobiDB-lite"/>
    </source>
</evidence>
<gene>
    <name evidence="3" type="ORF">EPA93_26470</name>
</gene>
<accession>A0A4V0YZD5</accession>
<dbReference type="InterPro" id="IPR010982">
    <property type="entry name" value="Lambda_DNA-bd_dom_sf"/>
</dbReference>
<dbReference type="OrthoDB" id="6386941at2"/>
<dbReference type="PROSITE" id="PS50943">
    <property type="entry name" value="HTH_CROC1"/>
    <property type="match status" value="1"/>
</dbReference>
<sequence>MAYTSRERHMKQLTAKGREKASKSHGLPNLRLLRQRRGLSLGQLADLTGLRRDTIAHLENGREDPQPYHVRVLAYVLQVRTFDLVS</sequence>
<dbReference type="Gene3D" id="1.10.260.40">
    <property type="entry name" value="lambda repressor-like DNA-binding domains"/>
    <property type="match status" value="1"/>
</dbReference>
<dbReference type="SUPFAM" id="SSF47413">
    <property type="entry name" value="lambda repressor-like DNA-binding domains"/>
    <property type="match status" value="1"/>
</dbReference>
<dbReference type="GO" id="GO:0003677">
    <property type="term" value="F:DNA binding"/>
    <property type="evidence" value="ECO:0007669"/>
    <property type="project" value="InterPro"/>
</dbReference>
<organism evidence="3 4">
    <name type="scientific">Ktedonosporobacter rubrisoli</name>
    <dbReference type="NCBI Taxonomy" id="2509675"/>
    <lineage>
        <taxon>Bacteria</taxon>
        <taxon>Bacillati</taxon>
        <taxon>Chloroflexota</taxon>
        <taxon>Ktedonobacteria</taxon>
        <taxon>Ktedonobacterales</taxon>
        <taxon>Ktedonosporobacteraceae</taxon>
        <taxon>Ktedonosporobacter</taxon>
    </lineage>
</organism>
<name>A0A4V0YZD5_KTERU</name>
<dbReference type="EMBL" id="CP035758">
    <property type="protein sequence ID" value="QBD79341.1"/>
    <property type="molecule type" value="Genomic_DNA"/>
</dbReference>
<feature type="domain" description="HTH cro/C1-type" evidence="2">
    <location>
        <begin position="30"/>
        <end position="85"/>
    </location>
</feature>
<evidence type="ECO:0000259" key="2">
    <source>
        <dbReference type="PROSITE" id="PS50943"/>
    </source>
</evidence>
<dbReference type="Proteomes" id="UP000290365">
    <property type="component" value="Chromosome"/>
</dbReference>
<reference evidence="3 4" key="1">
    <citation type="submission" date="2019-01" db="EMBL/GenBank/DDBJ databases">
        <title>Ktedonosporobacter rubrisoli SCAWS-G2.</title>
        <authorList>
            <person name="Huang Y."/>
            <person name="Yan B."/>
        </authorList>
    </citation>
    <scope>NUCLEOTIDE SEQUENCE [LARGE SCALE GENOMIC DNA]</scope>
    <source>
        <strain evidence="3 4">SCAWS-G2</strain>
    </source>
</reference>
<dbReference type="SMART" id="SM00530">
    <property type="entry name" value="HTH_XRE"/>
    <property type="match status" value="1"/>
</dbReference>
<feature type="region of interest" description="Disordered" evidence="1">
    <location>
        <begin position="1"/>
        <end position="29"/>
    </location>
</feature>
<keyword evidence="4" id="KW-1185">Reference proteome</keyword>
<protein>
    <submittedName>
        <fullName evidence="3">Helix-turn-helix domain-containing protein</fullName>
    </submittedName>
</protein>
<dbReference type="Pfam" id="PF13560">
    <property type="entry name" value="HTH_31"/>
    <property type="match status" value="1"/>
</dbReference>
<dbReference type="KEGG" id="kbs:EPA93_26470"/>
<evidence type="ECO:0000313" key="3">
    <source>
        <dbReference type="EMBL" id="QBD79341.1"/>
    </source>
</evidence>
<dbReference type="AlphaFoldDB" id="A0A4V0YZD5"/>
<evidence type="ECO:0000313" key="4">
    <source>
        <dbReference type="Proteomes" id="UP000290365"/>
    </source>
</evidence>
<proteinExistence type="predicted"/>
<dbReference type="InterPro" id="IPR001387">
    <property type="entry name" value="Cro/C1-type_HTH"/>
</dbReference>